<keyword evidence="13" id="KW-1185">Reference proteome</keyword>
<evidence type="ECO:0000256" key="2">
    <source>
        <dbReference type="ARBA" id="ARBA00022475"/>
    </source>
</evidence>
<evidence type="ECO:0000313" key="13">
    <source>
        <dbReference type="Proteomes" id="UP001154282"/>
    </source>
</evidence>
<dbReference type="SUPFAM" id="SSF49503">
    <property type="entry name" value="Cupredoxins"/>
    <property type="match status" value="1"/>
</dbReference>
<protein>
    <recommendedName>
        <fullName evidence="11">Phytocyanin domain-containing protein</fullName>
    </recommendedName>
</protein>
<sequence>RSLKSFQLSQRSTPKHPKVLTFFSLPSPHKMKKASKAAAAFPLLAAAAAMAVIMIITNSAATSEAARVFKVGDDFGWQEPTSNNSQLYAQWATANRFQVGDSLLFEYKNDSVAEVDKWGYYHCNTSTATAVFDNGRSSFKLEQPGPFYFISGNFNHCNNGQLLVVEVMSMYHHEHPHHPSLPPQPAFPPAYAYPPEGSSSSSSMVPSSSEPHQPSSAVIVSVIVSCVTVVLIATFVALFLCAP</sequence>
<dbReference type="Pfam" id="PF02298">
    <property type="entry name" value="Cu_bind_like"/>
    <property type="match status" value="1"/>
</dbReference>
<comment type="caution">
    <text evidence="12">The sequence shown here is derived from an EMBL/GenBank/DDBJ whole genome shotgun (WGS) entry which is preliminary data.</text>
</comment>
<evidence type="ECO:0000313" key="12">
    <source>
        <dbReference type="EMBL" id="CAI0423303.1"/>
    </source>
</evidence>
<gene>
    <name evidence="12" type="ORF">LITE_LOCUS19464</name>
</gene>
<dbReference type="FunFam" id="2.60.40.420:FF:000010">
    <property type="entry name" value="Early nodulin-like protein 1"/>
    <property type="match status" value="1"/>
</dbReference>
<dbReference type="GO" id="GO:0005886">
    <property type="term" value="C:plasma membrane"/>
    <property type="evidence" value="ECO:0007669"/>
    <property type="project" value="UniProtKB-SubCell"/>
</dbReference>
<evidence type="ECO:0000256" key="7">
    <source>
        <dbReference type="ARBA" id="ARBA00023180"/>
    </source>
</evidence>
<dbReference type="AlphaFoldDB" id="A0AAV0KNJ3"/>
<evidence type="ECO:0000256" key="4">
    <source>
        <dbReference type="ARBA" id="ARBA00022729"/>
    </source>
</evidence>
<comment type="subcellular location">
    <subcellularLocation>
        <location evidence="1">Cell membrane</location>
        <topology evidence="1">Lipid-anchor</topology>
        <topology evidence="1">GPI-anchor</topology>
    </subcellularLocation>
</comment>
<dbReference type="Gene3D" id="2.60.40.420">
    <property type="entry name" value="Cupredoxins - blue copper proteins"/>
    <property type="match status" value="1"/>
</dbReference>
<feature type="domain" description="Phytocyanin" evidence="11">
    <location>
        <begin position="67"/>
        <end position="169"/>
    </location>
</feature>
<dbReference type="GO" id="GO:0098552">
    <property type="term" value="C:side of membrane"/>
    <property type="evidence" value="ECO:0007669"/>
    <property type="project" value="UniProtKB-KW"/>
</dbReference>
<evidence type="ECO:0000256" key="8">
    <source>
        <dbReference type="ARBA" id="ARBA00023288"/>
    </source>
</evidence>
<keyword evidence="10" id="KW-0812">Transmembrane</keyword>
<keyword evidence="6" id="KW-1015">Disulfide bond</keyword>
<dbReference type="PANTHER" id="PTHR33021:SF234">
    <property type="entry name" value="EARLY NODULIN-LIKE PROTEIN 7"/>
    <property type="match status" value="1"/>
</dbReference>
<keyword evidence="5 10" id="KW-0472">Membrane</keyword>
<evidence type="ECO:0000259" key="11">
    <source>
        <dbReference type="PROSITE" id="PS51485"/>
    </source>
</evidence>
<organism evidence="12 13">
    <name type="scientific">Linum tenue</name>
    <dbReference type="NCBI Taxonomy" id="586396"/>
    <lineage>
        <taxon>Eukaryota</taxon>
        <taxon>Viridiplantae</taxon>
        <taxon>Streptophyta</taxon>
        <taxon>Embryophyta</taxon>
        <taxon>Tracheophyta</taxon>
        <taxon>Spermatophyta</taxon>
        <taxon>Magnoliopsida</taxon>
        <taxon>eudicotyledons</taxon>
        <taxon>Gunneridae</taxon>
        <taxon>Pentapetalae</taxon>
        <taxon>rosids</taxon>
        <taxon>fabids</taxon>
        <taxon>Malpighiales</taxon>
        <taxon>Linaceae</taxon>
        <taxon>Linum</taxon>
    </lineage>
</organism>
<accession>A0AAV0KNJ3</accession>
<keyword evidence="3" id="KW-0336">GPI-anchor</keyword>
<dbReference type="PROSITE" id="PS51485">
    <property type="entry name" value="PHYTOCYANIN"/>
    <property type="match status" value="1"/>
</dbReference>
<evidence type="ECO:0000256" key="3">
    <source>
        <dbReference type="ARBA" id="ARBA00022622"/>
    </source>
</evidence>
<dbReference type="GO" id="GO:0009055">
    <property type="term" value="F:electron transfer activity"/>
    <property type="evidence" value="ECO:0007669"/>
    <property type="project" value="InterPro"/>
</dbReference>
<dbReference type="InterPro" id="IPR008972">
    <property type="entry name" value="Cupredoxin"/>
</dbReference>
<evidence type="ECO:0000256" key="9">
    <source>
        <dbReference type="ARBA" id="ARBA00035011"/>
    </source>
</evidence>
<name>A0AAV0KNJ3_9ROSI</name>
<keyword evidence="8" id="KW-0449">Lipoprotein</keyword>
<dbReference type="CDD" id="cd11019">
    <property type="entry name" value="OsENODL1_like"/>
    <property type="match status" value="1"/>
</dbReference>
<dbReference type="EMBL" id="CAMGYJ010000005">
    <property type="protein sequence ID" value="CAI0423303.1"/>
    <property type="molecule type" value="Genomic_DNA"/>
</dbReference>
<reference evidence="12" key="1">
    <citation type="submission" date="2022-08" db="EMBL/GenBank/DDBJ databases">
        <authorList>
            <person name="Gutierrez-Valencia J."/>
        </authorList>
    </citation>
    <scope>NUCLEOTIDE SEQUENCE</scope>
</reference>
<proteinExistence type="inferred from homology"/>
<dbReference type="PANTHER" id="PTHR33021">
    <property type="entry name" value="BLUE COPPER PROTEIN"/>
    <property type="match status" value="1"/>
</dbReference>
<dbReference type="InterPro" id="IPR003245">
    <property type="entry name" value="Phytocyanin_dom"/>
</dbReference>
<dbReference type="Proteomes" id="UP001154282">
    <property type="component" value="Unassembled WGS sequence"/>
</dbReference>
<comment type="similarity">
    <text evidence="9">Belongs to the early nodulin-like (ENODL) family.</text>
</comment>
<feature type="non-terminal residue" evidence="12">
    <location>
        <position position="1"/>
    </location>
</feature>
<keyword evidence="2" id="KW-1003">Cell membrane</keyword>
<evidence type="ECO:0000256" key="10">
    <source>
        <dbReference type="SAM" id="Phobius"/>
    </source>
</evidence>
<dbReference type="InterPro" id="IPR041846">
    <property type="entry name" value="ENL_dom"/>
</dbReference>
<evidence type="ECO:0000256" key="5">
    <source>
        <dbReference type="ARBA" id="ARBA00023136"/>
    </source>
</evidence>
<feature type="transmembrane region" description="Helical" evidence="10">
    <location>
        <begin position="217"/>
        <end position="242"/>
    </location>
</feature>
<evidence type="ECO:0000256" key="6">
    <source>
        <dbReference type="ARBA" id="ARBA00023157"/>
    </source>
</evidence>
<dbReference type="InterPro" id="IPR039391">
    <property type="entry name" value="Phytocyanin-like"/>
</dbReference>
<keyword evidence="10" id="KW-1133">Transmembrane helix</keyword>
<keyword evidence="7" id="KW-0325">Glycoprotein</keyword>
<evidence type="ECO:0000256" key="1">
    <source>
        <dbReference type="ARBA" id="ARBA00004609"/>
    </source>
</evidence>
<keyword evidence="4" id="KW-0732">Signal</keyword>